<keyword evidence="1" id="KW-0805">Transcription regulation</keyword>
<dbReference type="GO" id="GO:0045892">
    <property type="term" value="P:negative regulation of DNA-templated transcription"/>
    <property type="evidence" value="ECO:0007669"/>
    <property type="project" value="TreeGrafter"/>
</dbReference>
<gene>
    <name evidence="5" type="ORF">KX928_23140</name>
</gene>
<dbReference type="PANTHER" id="PTHR44846">
    <property type="entry name" value="MANNOSYL-D-GLYCERATE TRANSPORT/METABOLISM SYSTEM REPRESSOR MNGR-RELATED"/>
    <property type="match status" value="1"/>
</dbReference>
<dbReference type="PANTHER" id="PTHR44846:SF1">
    <property type="entry name" value="MANNOSYL-D-GLYCERATE TRANSPORT_METABOLISM SYSTEM REPRESSOR MNGR-RELATED"/>
    <property type="match status" value="1"/>
</dbReference>
<dbReference type="Pfam" id="PF07702">
    <property type="entry name" value="UTRA"/>
    <property type="match status" value="1"/>
</dbReference>
<proteinExistence type="predicted"/>
<keyword evidence="3" id="KW-0804">Transcription</keyword>
<protein>
    <submittedName>
        <fullName evidence="5">GntR family transcriptional regulator</fullName>
    </submittedName>
</protein>
<dbReference type="Pfam" id="PF00392">
    <property type="entry name" value="GntR"/>
    <property type="match status" value="1"/>
</dbReference>
<keyword evidence="2" id="KW-0238">DNA-binding</keyword>
<dbReference type="SMART" id="SM00345">
    <property type="entry name" value="HTH_GNTR"/>
    <property type="match status" value="1"/>
</dbReference>
<dbReference type="InterPro" id="IPR050679">
    <property type="entry name" value="Bact_HTH_transcr_reg"/>
</dbReference>
<dbReference type="InterPro" id="IPR011663">
    <property type="entry name" value="UTRA"/>
</dbReference>
<evidence type="ECO:0000256" key="3">
    <source>
        <dbReference type="ARBA" id="ARBA00023163"/>
    </source>
</evidence>
<dbReference type="CDD" id="cd07377">
    <property type="entry name" value="WHTH_GntR"/>
    <property type="match status" value="1"/>
</dbReference>
<name>A0A9X1FZZ6_9RHOB</name>
<dbReference type="PROSITE" id="PS50949">
    <property type="entry name" value="HTH_GNTR"/>
    <property type="match status" value="1"/>
</dbReference>
<evidence type="ECO:0000256" key="2">
    <source>
        <dbReference type="ARBA" id="ARBA00023125"/>
    </source>
</evidence>
<feature type="domain" description="HTH gntR-type" evidence="4">
    <location>
        <begin position="11"/>
        <end position="79"/>
    </location>
</feature>
<dbReference type="EMBL" id="JAHXDN010000010">
    <property type="protein sequence ID" value="MBW4710696.1"/>
    <property type="molecule type" value="Genomic_DNA"/>
</dbReference>
<organism evidence="5 6">
    <name type="scientific">Roseobacter insulae</name>
    <dbReference type="NCBI Taxonomy" id="2859783"/>
    <lineage>
        <taxon>Bacteria</taxon>
        <taxon>Pseudomonadati</taxon>
        <taxon>Pseudomonadota</taxon>
        <taxon>Alphaproteobacteria</taxon>
        <taxon>Rhodobacterales</taxon>
        <taxon>Roseobacteraceae</taxon>
        <taxon>Roseobacter</taxon>
    </lineage>
</organism>
<dbReference type="RefSeq" id="WP_219507767.1">
    <property type="nucleotide sequence ID" value="NZ_JAHXDN010000010.1"/>
</dbReference>
<keyword evidence="6" id="KW-1185">Reference proteome</keyword>
<dbReference type="InterPro" id="IPR000524">
    <property type="entry name" value="Tscrpt_reg_HTH_GntR"/>
</dbReference>
<evidence type="ECO:0000256" key="1">
    <source>
        <dbReference type="ARBA" id="ARBA00023015"/>
    </source>
</evidence>
<dbReference type="AlphaFoldDB" id="A0A9X1FZZ6"/>
<sequence>MAPPQQNANALPKYIQLSELLIRDIDAGRLLDGERLPPEREMAVSLNTSIGTLRKALADLESKGLLRRVQGSGNYIQKSAKAAGVYAMFRLELMSGGGLPTARILSARCQEKSADLPQFGASPRATRIRRQRYLNDVAIAVEEIWLDASVGELSSEMLSDSLYQTYLKRLNFWITRAEDRVSIGKLPDWTPPGFGSPGTTSGYIERFSWSDQPHPIEFSRTWFDTTKAVYVQRLK</sequence>
<dbReference type="GO" id="GO:0003700">
    <property type="term" value="F:DNA-binding transcription factor activity"/>
    <property type="evidence" value="ECO:0007669"/>
    <property type="project" value="InterPro"/>
</dbReference>
<dbReference type="SMART" id="SM00866">
    <property type="entry name" value="UTRA"/>
    <property type="match status" value="1"/>
</dbReference>
<dbReference type="Proteomes" id="UP001138661">
    <property type="component" value="Unassembled WGS sequence"/>
</dbReference>
<accession>A0A9X1FZZ6</accession>
<comment type="caution">
    <text evidence="5">The sequence shown here is derived from an EMBL/GenBank/DDBJ whole genome shotgun (WGS) entry which is preliminary data.</text>
</comment>
<reference evidence="5" key="1">
    <citation type="submission" date="2021-07" db="EMBL/GenBank/DDBJ databases">
        <title>Roseobacter insulae sp. nov., isolated from a tidal flat.</title>
        <authorList>
            <person name="Park S."/>
            <person name="Yoon J.-H."/>
        </authorList>
    </citation>
    <scope>NUCLEOTIDE SEQUENCE</scope>
    <source>
        <strain evidence="5">YSTF-M11</strain>
    </source>
</reference>
<dbReference type="GO" id="GO:0003677">
    <property type="term" value="F:DNA binding"/>
    <property type="evidence" value="ECO:0007669"/>
    <property type="project" value="UniProtKB-KW"/>
</dbReference>
<evidence type="ECO:0000259" key="4">
    <source>
        <dbReference type="PROSITE" id="PS50949"/>
    </source>
</evidence>
<evidence type="ECO:0000313" key="6">
    <source>
        <dbReference type="Proteomes" id="UP001138661"/>
    </source>
</evidence>
<evidence type="ECO:0000313" key="5">
    <source>
        <dbReference type="EMBL" id="MBW4710696.1"/>
    </source>
</evidence>